<comment type="caution">
    <text evidence="10">The sequence shown here is derived from an EMBL/GenBank/DDBJ whole genome shotgun (WGS) entry which is preliminary data.</text>
</comment>
<dbReference type="GO" id="GO:0006281">
    <property type="term" value="P:DNA repair"/>
    <property type="evidence" value="ECO:0007669"/>
    <property type="project" value="TreeGrafter"/>
</dbReference>
<dbReference type="Pfam" id="PF00271">
    <property type="entry name" value="Helicase_C"/>
    <property type="match status" value="1"/>
</dbReference>
<evidence type="ECO:0000259" key="9">
    <source>
        <dbReference type="PROSITE" id="PS51194"/>
    </source>
</evidence>
<dbReference type="PROSITE" id="PS51192">
    <property type="entry name" value="HELICASE_ATP_BIND_1"/>
    <property type="match status" value="1"/>
</dbReference>
<dbReference type="InterPro" id="IPR027417">
    <property type="entry name" value="P-loop_NTPase"/>
</dbReference>
<dbReference type="GO" id="GO:0043138">
    <property type="term" value="F:3'-5' DNA helicase activity"/>
    <property type="evidence" value="ECO:0007669"/>
    <property type="project" value="TreeGrafter"/>
</dbReference>
<feature type="domain" description="Helicase C-terminal" evidence="9">
    <location>
        <begin position="218"/>
        <end position="362"/>
    </location>
</feature>
<keyword evidence="1" id="KW-0547">Nucleotide-binding</keyword>
<proteinExistence type="predicted"/>
<reference evidence="10 11" key="1">
    <citation type="submission" date="2015-09" db="EMBL/GenBank/DDBJ databases">
        <title>Genome sequencing project for genomic taxonomy and phylogenomics of Bacillus-like bacteria.</title>
        <authorList>
            <person name="Liu B."/>
            <person name="Wang J."/>
            <person name="Zhu Y."/>
            <person name="Liu G."/>
            <person name="Chen Q."/>
            <person name="Chen Z."/>
            <person name="Lan J."/>
            <person name="Che J."/>
            <person name="Ge C."/>
            <person name="Shi H."/>
            <person name="Pan Z."/>
            <person name="Liu X."/>
        </authorList>
    </citation>
    <scope>NUCLEOTIDE SEQUENCE [LARGE SCALE GENOMIC DNA]</scope>
    <source>
        <strain evidence="10 11">LMG 18435</strain>
    </source>
</reference>
<dbReference type="SMART" id="SM00487">
    <property type="entry name" value="DEXDc"/>
    <property type="match status" value="1"/>
</dbReference>
<dbReference type="InterPro" id="IPR004589">
    <property type="entry name" value="DNA_helicase_ATP-dep_RecQ"/>
</dbReference>
<evidence type="ECO:0000256" key="4">
    <source>
        <dbReference type="ARBA" id="ARBA00022840"/>
    </source>
</evidence>
<feature type="domain" description="Helicase ATP-binding" evidence="8">
    <location>
        <begin position="24"/>
        <end position="191"/>
    </location>
</feature>
<dbReference type="GO" id="GO:0030894">
    <property type="term" value="C:replisome"/>
    <property type="evidence" value="ECO:0007669"/>
    <property type="project" value="TreeGrafter"/>
</dbReference>
<dbReference type="InterPro" id="IPR001650">
    <property type="entry name" value="Helicase_C-like"/>
</dbReference>
<dbReference type="InterPro" id="IPR011545">
    <property type="entry name" value="DEAD/DEAH_box_helicase_dom"/>
</dbReference>
<keyword evidence="5" id="KW-0238">DNA-binding</keyword>
<dbReference type="PANTHER" id="PTHR13710">
    <property type="entry name" value="DNA HELICASE RECQ FAMILY MEMBER"/>
    <property type="match status" value="1"/>
</dbReference>
<dbReference type="PROSITE" id="PS51194">
    <property type="entry name" value="HELICASE_CTER"/>
    <property type="match status" value="1"/>
</dbReference>
<evidence type="ECO:0000313" key="11">
    <source>
        <dbReference type="Proteomes" id="UP000051888"/>
    </source>
</evidence>
<accession>A0A0Q3TJC3</accession>
<keyword evidence="11" id="KW-1185">Reference proteome</keyword>
<dbReference type="OrthoDB" id="9763310at2"/>
<keyword evidence="3 10" id="KW-0347">Helicase</keyword>
<dbReference type="PATRIC" id="fig|157838.3.peg.2039"/>
<dbReference type="PROSITE" id="PS00690">
    <property type="entry name" value="DEAH_ATP_HELICASE"/>
    <property type="match status" value="1"/>
</dbReference>
<dbReference type="Pfam" id="PF16124">
    <property type="entry name" value="RecQ_Zn_bind"/>
    <property type="match status" value="1"/>
</dbReference>
<evidence type="ECO:0000256" key="7">
    <source>
        <dbReference type="ARBA" id="ARBA00044550"/>
    </source>
</evidence>
<dbReference type="PANTHER" id="PTHR13710:SF84">
    <property type="entry name" value="ATP-DEPENDENT DNA HELICASE RECS-RELATED"/>
    <property type="match status" value="1"/>
</dbReference>
<gene>
    <name evidence="10" type="ORF">AN964_09280</name>
</gene>
<dbReference type="GO" id="GO:0016787">
    <property type="term" value="F:hydrolase activity"/>
    <property type="evidence" value="ECO:0007669"/>
    <property type="project" value="UniProtKB-KW"/>
</dbReference>
<dbReference type="RefSeq" id="WP_055739407.1">
    <property type="nucleotide sequence ID" value="NZ_JAAIWL010000013.1"/>
</dbReference>
<dbReference type="Gene3D" id="3.40.50.300">
    <property type="entry name" value="P-loop containing nucleotide triphosphate hydrolases"/>
    <property type="match status" value="2"/>
</dbReference>
<dbReference type="InterPro" id="IPR032284">
    <property type="entry name" value="RecQ_Zn-bd"/>
</dbReference>
<dbReference type="InterPro" id="IPR014001">
    <property type="entry name" value="Helicase_ATP-bd"/>
</dbReference>
<name>A0A0Q3TJC3_9BACI</name>
<dbReference type="Pfam" id="PF00270">
    <property type="entry name" value="DEAD"/>
    <property type="match status" value="1"/>
</dbReference>
<dbReference type="CDD" id="cd17920">
    <property type="entry name" value="DEXHc_RecQ"/>
    <property type="match status" value="1"/>
</dbReference>
<dbReference type="EMBL" id="LJJC01000004">
    <property type="protein sequence ID" value="KQL53673.1"/>
    <property type="molecule type" value="Genomic_DNA"/>
</dbReference>
<evidence type="ECO:0000313" key="10">
    <source>
        <dbReference type="EMBL" id="KQL53673.1"/>
    </source>
</evidence>
<dbReference type="AlphaFoldDB" id="A0A0Q3TJC3"/>
<dbReference type="SUPFAM" id="SSF52540">
    <property type="entry name" value="P-loop containing nucleoside triphosphate hydrolases"/>
    <property type="match status" value="1"/>
</dbReference>
<dbReference type="STRING" id="157838.AN964_09280"/>
<organism evidence="10 11">
    <name type="scientific">Heyndrickxia shackletonii</name>
    <dbReference type="NCBI Taxonomy" id="157838"/>
    <lineage>
        <taxon>Bacteria</taxon>
        <taxon>Bacillati</taxon>
        <taxon>Bacillota</taxon>
        <taxon>Bacilli</taxon>
        <taxon>Bacillales</taxon>
        <taxon>Bacillaceae</taxon>
        <taxon>Heyndrickxia</taxon>
    </lineage>
</organism>
<dbReference type="GO" id="GO:0043590">
    <property type="term" value="C:bacterial nucleoid"/>
    <property type="evidence" value="ECO:0007669"/>
    <property type="project" value="TreeGrafter"/>
</dbReference>
<evidence type="ECO:0000259" key="8">
    <source>
        <dbReference type="PROSITE" id="PS51192"/>
    </source>
</evidence>
<evidence type="ECO:0000256" key="6">
    <source>
        <dbReference type="ARBA" id="ARBA00044535"/>
    </source>
</evidence>
<evidence type="ECO:0000256" key="2">
    <source>
        <dbReference type="ARBA" id="ARBA00022801"/>
    </source>
</evidence>
<dbReference type="GO" id="GO:0003677">
    <property type="term" value="F:DNA binding"/>
    <property type="evidence" value="ECO:0007669"/>
    <property type="project" value="UniProtKB-KW"/>
</dbReference>
<protein>
    <recommendedName>
        <fullName evidence="6">ATP-dependent DNA helicase RecQ</fullName>
    </recommendedName>
    <alternativeName>
        <fullName evidence="7">DNA 3'-5' helicase RecQ</fullName>
    </alternativeName>
</protein>
<keyword evidence="2" id="KW-0378">Hydrolase</keyword>
<evidence type="ECO:0000256" key="1">
    <source>
        <dbReference type="ARBA" id="ARBA00022741"/>
    </source>
</evidence>
<evidence type="ECO:0000256" key="5">
    <source>
        <dbReference type="ARBA" id="ARBA00023125"/>
    </source>
</evidence>
<dbReference type="GO" id="GO:0009378">
    <property type="term" value="F:four-way junction helicase activity"/>
    <property type="evidence" value="ECO:0007669"/>
    <property type="project" value="TreeGrafter"/>
</dbReference>
<dbReference type="NCBIfam" id="TIGR00614">
    <property type="entry name" value="recQ_fam"/>
    <property type="match status" value="1"/>
</dbReference>
<sequence length="488" mass="56700">MNVYEALQKYFHFDSFRPGQEEVITSVLNGHHTMAMLPTGTGKSLCYQLPGYLMQGSVLIVSPLLSLMQDQVEQMRLLGEKKVIAINSFLPANERYYILKSLHQYKFIYISPEMLSNPSIIEYCRKITISLFVIDEAHCISQWGYDFRPDYLRLGDARKLLGNPTTLALTATATEEVRKDIVRLLELDKVKECVFSVDRPNISMVVHQVQSYEEKINELRMFVKKLEKPGIIYFSSKKMCEEMAQLLRQEGIIKTAAYHGGMDQEQRMLIQQQFLYDELEIICATSAFGMGINKTNIRFVIHFHMPQGLESYLQEIGRAGRDGEKSIAILLSSPGDIQLPMQLIENELPSDYQIDLYIEGLENPSKSMILDLTDTQQRFLEFYCTTDKTKRDQIEKIKQIRDQRIQYKQIKILQMDKWIKSIECRRKEILTYFNETKAETYKVEICCDNCGISFSEYEAIETAELDNQNEPWDVLLKNLLVRKAKEHD</sequence>
<dbReference type="GO" id="GO:0006310">
    <property type="term" value="P:DNA recombination"/>
    <property type="evidence" value="ECO:0007669"/>
    <property type="project" value="InterPro"/>
</dbReference>
<dbReference type="GO" id="GO:0005524">
    <property type="term" value="F:ATP binding"/>
    <property type="evidence" value="ECO:0007669"/>
    <property type="project" value="UniProtKB-KW"/>
</dbReference>
<dbReference type="GO" id="GO:0005737">
    <property type="term" value="C:cytoplasm"/>
    <property type="evidence" value="ECO:0007669"/>
    <property type="project" value="TreeGrafter"/>
</dbReference>
<dbReference type="SMART" id="SM00490">
    <property type="entry name" value="HELICc"/>
    <property type="match status" value="1"/>
</dbReference>
<dbReference type="FunFam" id="3.40.50.300:FF:001363">
    <property type="entry name" value="ATP-dependent DNA helicase RecQ"/>
    <property type="match status" value="1"/>
</dbReference>
<evidence type="ECO:0000256" key="3">
    <source>
        <dbReference type="ARBA" id="ARBA00022806"/>
    </source>
</evidence>
<dbReference type="Proteomes" id="UP000051888">
    <property type="component" value="Unassembled WGS sequence"/>
</dbReference>
<keyword evidence="4" id="KW-0067">ATP-binding</keyword>
<dbReference type="InterPro" id="IPR002464">
    <property type="entry name" value="DNA/RNA_helicase_DEAH_CS"/>
</dbReference>